<name>A0A0G0F801_9BACT</name>
<sequence>MADEEKKDERSSSSNNTKNLIIGATGVALTAAVAGVAGAILANKELRKNLGKKTVQALEVVSKLAVRAEKEATAGLKYLQSKAQKEDKTLKPAPKKVTKKVKS</sequence>
<evidence type="ECO:0000313" key="3">
    <source>
        <dbReference type="EMBL" id="KKQ15358.1"/>
    </source>
</evidence>
<evidence type="ECO:0000256" key="2">
    <source>
        <dbReference type="SAM" id="Phobius"/>
    </source>
</evidence>
<keyword evidence="2" id="KW-1133">Transmembrane helix</keyword>
<dbReference type="Proteomes" id="UP000034448">
    <property type="component" value="Unassembled WGS sequence"/>
</dbReference>
<keyword evidence="2" id="KW-0812">Transmembrane</keyword>
<keyword evidence="2" id="KW-0472">Membrane</keyword>
<comment type="caution">
    <text evidence="3">The sequence shown here is derived from an EMBL/GenBank/DDBJ whole genome shotgun (WGS) entry which is preliminary data.</text>
</comment>
<accession>A0A0G0F801</accession>
<reference evidence="3 4" key="1">
    <citation type="journal article" date="2015" name="Nature">
        <title>rRNA introns, odd ribosomes, and small enigmatic genomes across a large radiation of phyla.</title>
        <authorList>
            <person name="Brown C.T."/>
            <person name="Hug L.A."/>
            <person name="Thomas B.C."/>
            <person name="Sharon I."/>
            <person name="Castelle C.J."/>
            <person name="Singh A."/>
            <person name="Wilkins M.J."/>
            <person name="Williams K.H."/>
            <person name="Banfield J.F."/>
        </authorList>
    </citation>
    <scope>NUCLEOTIDE SEQUENCE [LARGE SCALE GENOMIC DNA]</scope>
</reference>
<protein>
    <submittedName>
        <fullName evidence="3">Uncharacterized protein</fullName>
    </submittedName>
</protein>
<feature type="region of interest" description="Disordered" evidence="1">
    <location>
        <begin position="84"/>
        <end position="103"/>
    </location>
</feature>
<dbReference type="EMBL" id="LBSJ01000018">
    <property type="protein sequence ID" value="KKQ15358.1"/>
    <property type="molecule type" value="Genomic_DNA"/>
</dbReference>
<proteinExistence type="predicted"/>
<evidence type="ECO:0000313" key="4">
    <source>
        <dbReference type="Proteomes" id="UP000034448"/>
    </source>
</evidence>
<dbReference type="AlphaFoldDB" id="A0A0G0F801"/>
<evidence type="ECO:0000256" key="1">
    <source>
        <dbReference type="SAM" id="MobiDB-lite"/>
    </source>
</evidence>
<feature type="compositionally biased region" description="Basic residues" evidence="1">
    <location>
        <begin position="93"/>
        <end position="103"/>
    </location>
</feature>
<gene>
    <name evidence="3" type="ORF">US28_C0018G0004</name>
</gene>
<organism evidence="3 4">
    <name type="scientific">Candidatus Daviesbacteria bacterium GW2011_GWA1_36_8</name>
    <dbReference type="NCBI Taxonomy" id="1618417"/>
    <lineage>
        <taxon>Bacteria</taxon>
        <taxon>Candidatus Daviesiibacteriota</taxon>
    </lineage>
</organism>
<feature type="transmembrane region" description="Helical" evidence="2">
    <location>
        <begin position="20"/>
        <end position="42"/>
    </location>
</feature>